<reference evidence="1" key="1">
    <citation type="submission" date="2018-05" db="EMBL/GenBank/DDBJ databases">
        <title>Draft genome of Mucuna pruriens seed.</title>
        <authorList>
            <person name="Nnadi N.E."/>
            <person name="Vos R."/>
            <person name="Hasami M.H."/>
            <person name="Devisetty U.K."/>
            <person name="Aguiy J.C."/>
        </authorList>
    </citation>
    <scope>NUCLEOTIDE SEQUENCE [LARGE SCALE GENOMIC DNA]</scope>
    <source>
        <strain evidence="1">JCA_2017</strain>
    </source>
</reference>
<dbReference type="AlphaFoldDB" id="A0A371F2H0"/>
<sequence length="88" mass="9902">MKSFKAQEIDGLGYPFQSSFILGQGTTNNVIVLQEIIHHMHKLKCKKGDVVNVGRWTSIKISRKSLGISYLMFTNYVLLFAKAKPSQA</sequence>
<name>A0A371F2H0_MUCPR</name>
<feature type="non-terminal residue" evidence="1">
    <location>
        <position position="1"/>
    </location>
</feature>
<accession>A0A371F2H0</accession>
<dbReference type="EMBL" id="QJKJ01010928">
    <property type="protein sequence ID" value="RDX72383.1"/>
    <property type="molecule type" value="Genomic_DNA"/>
</dbReference>
<protein>
    <submittedName>
        <fullName evidence="1">Uncharacterized protein</fullName>
    </submittedName>
</protein>
<keyword evidence="2" id="KW-1185">Reference proteome</keyword>
<comment type="caution">
    <text evidence="1">The sequence shown here is derived from an EMBL/GenBank/DDBJ whole genome shotgun (WGS) entry which is preliminary data.</text>
</comment>
<dbReference type="Proteomes" id="UP000257109">
    <property type="component" value="Unassembled WGS sequence"/>
</dbReference>
<dbReference type="OrthoDB" id="1745081at2759"/>
<organism evidence="1 2">
    <name type="scientific">Mucuna pruriens</name>
    <name type="common">Velvet bean</name>
    <name type="synonym">Dolichos pruriens</name>
    <dbReference type="NCBI Taxonomy" id="157652"/>
    <lineage>
        <taxon>Eukaryota</taxon>
        <taxon>Viridiplantae</taxon>
        <taxon>Streptophyta</taxon>
        <taxon>Embryophyta</taxon>
        <taxon>Tracheophyta</taxon>
        <taxon>Spermatophyta</taxon>
        <taxon>Magnoliopsida</taxon>
        <taxon>eudicotyledons</taxon>
        <taxon>Gunneridae</taxon>
        <taxon>Pentapetalae</taxon>
        <taxon>rosids</taxon>
        <taxon>fabids</taxon>
        <taxon>Fabales</taxon>
        <taxon>Fabaceae</taxon>
        <taxon>Papilionoideae</taxon>
        <taxon>50 kb inversion clade</taxon>
        <taxon>NPAAA clade</taxon>
        <taxon>indigoferoid/millettioid clade</taxon>
        <taxon>Phaseoleae</taxon>
        <taxon>Mucuna</taxon>
    </lineage>
</organism>
<gene>
    <name evidence="1" type="ORF">CR513_48147</name>
</gene>
<proteinExistence type="predicted"/>
<evidence type="ECO:0000313" key="2">
    <source>
        <dbReference type="Proteomes" id="UP000257109"/>
    </source>
</evidence>
<evidence type="ECO:0000313" key="1">
    <source>
        <dbReference type="EMBL" id="RDX72383.1"/>
    </source>
</evidence>